<evidence type="ECO:0000259" key="1">
    <source>
        <dbReference type="Pfam" id="PF20028"/>
    </source>
</evidence>
<dbReference type="Proteomes" id="UP001193081">
    <property type="component" value="Unassembled WGS sequence"/>
</dbReference>
<protein>
    <recommendedName>
        <fullName evidence="1">vWA-MoxR associated protein C-terminal domain-containing protein</fullName>
    </recommendedName>
</protein>
<reference evidence="2 3" key="1">
    <citation type="submission" date="2021-03" db="EMBL/GenBank/DDBJ databases">
        <authorList>
            <person name="Grouzdev D.S."/>
        </authorList>
    </citation>
    <scope>NUCLEOTIDE SEQUENCE [LARGE SCALE GENOMIC DNA]</scope>
    <source>
        <strain evidence="2 3">M50-1</strain>
    </source>
</reference>
<organism evidence="2 3">
    <name type="scientific">Candidatus Chloroploca mongolica</name>
    <dbReference type="NCBI Taxonomy" id="2528176"/>
    <lineage>
        <taxon>Bacteria</taxon>
        <taxon>Bacillati</taxon>
        <taxon>Chloroflexota</taxon>
        <taxon>Chloroflexia</taxon>
        <taxon>Chloroflexales</taxon>
        <taxon>Chloroflexineae</taxon>
        <taxon>Oscillochloridaceae</taxon>
        <taxon>Candidatus Chloroploca</taxon>
    </lineage>
</organism>
<comment type="caution">
    <text evidence="2">The sequence shown here is derived from an EMBL/GenBank/DDBJ whole genome shotgun (WGS) entry which is preliminary data.</text>
</comment>
<evidence type="ECO:0000313" key="2">
    <source>
        <dbReference type="EMBL" id="MBP1468934.1"/>
    </source>
</evidence>
<dbReference type="EMBL" id="SIJK02000116">
    <property type="protein sequence ID" value="MBP1468934.1"/>
    <property type="molecule type" value="Genomic_DNA"/>
</dbReference>
<sequence>MEQIIAELDVSRAHEQQVSGEAQLGVAVAGDSHGAITVDQSVQHTQTQGGDYAEDYIDKRVFNILLVGGDTEAMIAVLATAGVTADLTSLLKSTRQKRADQLFALLSHLSLPTAILRRAFSKIAPFHVLPEPFESSLLQSILFELIHNLTSETDPIERFARTLLAESDLNPAQEAALCQWLGLPEQPQKKSEEPGLLIAIDRAPQSNELYHILAWRWPDRLKLWPPIGEEVRALSVAELPQAIQSLYQRIHKHIARFGGHLRIELMLHHSLLVEPSHEWKVAILFDEDDPDDVVEQPLYIGHPVVVRSVERALSPKSAMVDARARWRTRWGQLPEACKREWQRPHHAGAAQRPPLFCPTAAEEFDGDLFNQLIGDDYLCFVETVSPPEGMDFVKRVLLRVVRAGIPLGLWFAHNADRSALMYQFLEGLLEPRQLSDLPQLLRQYWKQTNLTRPLLFYDDPNRLPYDPDHAAFETPTTA</sequence>
<proteinExistence type="predicted"/>
<dbReference type="InterPro" id="IPR045450">
    <property type="entry name" value="VMAP_C"/>
</dbReference>
<dbReference type="Pfam" id="PF20028">
    <property type="entry name" value="VMAP-C"/>
    <property type="match status" value="1"/>
</dbReference>
<keyword evidence="3" id="KW-1185">Reference proteome</keyword>
<name>A0ABS4DHM2_9CHLR</name>
<accession>A0ABS4DHM2</accession>
<dbReference type="RefSeq" id="WP_135482178.1">
    <property type="nucleotide sequence ID" value="NZ_SIJK02000116.1"/>
</dbReference>
<gene>
    <name evidence="2" type="ORF">EYB53_024715</name>
</gene>
<feature type="domain" description="vWA-MoxR associated protein C-terminal" evidence="1">
    <location>
        <begin position="209"/>
        <end position="460"/>
    </location>
</feature>
<evidence type="ECO:0000313" key="3">
    <source>
        <dbReference type="Proteomes" id="UP001193081"/>
    </source>
</evidence>